<comment type="caution">
    <text evidence="2">The sequence shown here is derived from an EMBL/GenBank/DDBJ whole genome shotgun (WGS) entry which is preliminary data.</text>
</comment>
<dbReference type="PANTHER" id="PTHR43048">
    <property type="entry name" value="METHYLMALONYL-COA EPIMERASE"/>
    <property type="match status" value="1"/>
</dbReference>
<gene>
    <name evidence="2" type="ORF">IAA60_02060</name>
</gene>
<dbReference type="SUPFAM" id="SSF54593">
    <property type="entry name" value="Glyoxalase/Bleomycin resistance protein/Dihydroxybiphenyl dioxygenase"/>
    <property type="match status" value="1"/>
</dbReference>
<dbReference type="GO" id="GO:0046872">
    <property type="term" value="F:metal ion binding"/>
    <property type="evidence" value="ECO:0007669"/>
    <property type="project" value="UniProtKB-KW"/>
</dbReference>
<keyword evidence="1" id="KW-0479">Metal-binding</keyword>
<reference evidence="2" key="1">
    <citation type="submission" date="2020-10" db="EMBL/GenBank/DDBJ databases">
        <authorList>
            <person name="Gilroy R."/>
        </authorList>
    </citation>
    <scope>NUCLEOTIDE SEQUENCE</scope>
    <source>
        <strain evidence="2">CHK181-108</strain>
    </source>
</reference>
<sequence length="190" mass="21805">MPKFTGLSHVCIFVDDMMEAVEYYKKLLGVVPDHYLSHWRNEGFFKAGGFVDEAADGDVSIAFVNVPGTKLTLELMQYHCPEGRKEPVIFAANDVSGARHVALKITNIDEAFLHIKNMPDTRLINETDKYAVYQISETSPQEVHFFENDNPEDERNRTTADILGKVRYFYFIDKYGLQWEFEQGHTDIGD</sequence>
<evidence type="ECO:0000313" key="2">
    <source>
        <dbReference type="EMBL" id="HIT84669.1"/>
    </source>
</evidence>
<dbReference type="InterPro" id="IPR029068">
    <property type="entry name" value="Glyas_Bleomycin-R_OHBP_Dase"/>
</dbReference>
<dbReference type="EMBL" id="DVLU01000017">
    <property type="protein sequence ID" value="HIT84669.1"/>
    <property type="molecule type" value="Genomic_DNA"/>
</dbReference>
<reference evidence="2" key="2">
    <citation type="journal article" date="2021" name="PeerJ">
        <title>Extensive microbial diversity within the chicken gut microbiome revealed by metagenomics and culture.</title>
        <authorList>
            <person name="Gilroy R."/>
            <person name="Ravi A."/>
            <person name="Getino M."/>
            <person name="Pursley I."/>
            <person name="Horton D.L."/>
            <person name="Alikhan N.F."/>
            <person name="Baker D."/>
            <person name="Gharbi K."/>
            <person name="Hall N."/>
            <person name="Watson M."/>
            <person name="Adriaenssens E.M."/>
            <person name="Foster-Nyarko E."/>
            <person name="Jarju S."/>
            <person name="Secka A."/>
            <person name="Antonio M."/>
            <person name="Oren A."/>
            <person name="Chaudhuri R.R."/>
            <person name="La Ragione R."/>
            <person name="Hildebrand F."/>
            <person name="Pallen M.J."/>
        </authorList>
    </citation>
    <scope>NUCLEOTIDE SEQUENCE</scope>
    <source>
        <strain evidence="2">CHK181-108</strain>
    </source>
</reference>
<dbReference type="GO" id="GO:0004493">
    <property type="term" value="F:methylmalonyl-CoA epimerase activity"/>
    <property type="evidence" value="ECO:0007669"/>
    <property type="project" value="TreeGrafter"/>
</dbReference>
<protein>
    <submittedName>
        <fullName evidence="2">VOC family protein</fullName>
    </submittedName>
</protein>
<dbReference type="Pfam" id="PF13669">
    <property type="entry name" value="Glyoxalase_4"/>
    <property type="match status" value="1"/>
</dbReference>
<dbReference type="GO" id="GO:0046491">
    <property type="term" value="P:L-methylmalonyl-CoA metabolic process"/>
    <property type="evidence" value="ECO:0007669"/>
    <property type="project" value="TreeGrafter"/>
</dbReference>
<evidence type="ECO:0000313" key="3">
    <source>
        <dbReference type="Proteomes" id="UP000824165"/>
    </source>
</evidence>
<dbReference type="Proteomes" id="UP000824165">
    <property type="component" value="Unassembled WGS sequence"/>
</dbReference>
<dbReference type="Gene3D" id="3.10.180.10">
    <property type="entry name" value="2,3-Dihydroxybiphenyl 1,2-Dioxygenase, domain 1"/>
    <property type="match status" value="1"/>
</dbReference>
<dbReference type="PANTHER" id="PTHR43048:SF3">
    <property type="entry name" value="METHYLMALONYL-COA EPIMERASE, MITOCHONDRIAL"/>
    <property type="match status" value="1"/>
</dbReference>
<dbReference type="AlphaFoldDB" id="A0A9D1H3R2"/>
<evidence type="ECO:0000256" key="1">
    <source>
        <dbReference type="ARBA" id="ARBA00022723"/>
    </source>
</evidence>
<accession>A0A9D1H3R2</accession>
<name>A0A9D1H3R2_9FIRM</name>
<proteinExistence type="predicted"/>
<organism evidence="2 3">
    <name type="scientific">Candidatus Ornithomonoglobus intestinigallinarum</name>
    <dbReference type="NCBI Taxonomy" id="2840894"/>
    <lineage>
        <taxon>Bacteria</taxon>
        <taxon>Bacillati</taxon>
        <taxon>Bacillota</taxon>
        <taxon>Clostridia</taxon>
        <taxon>Candidatus Ornithomonoglobus</taxon>
    </lineage>
</organism>
<dbReference type="InterPro" id="IPR051785">
    <property type="entry name" value="MMCE/EMCE_epimerase"/>
</dbReference>